<dbReference type="AlphaFoldDB" id="A0A1V1P0M4"/>
<dbReference type="Pfam" id="PF18998">
    <property type="entry name" value="Flg_new_2"/>
    <property type="match status" value="2"/>
</dbReference>
<comment type="caution">
    <text evidence="2">The sequence shown here is derived from an EMBL/GenBank/DDBJ whole genome shotgun (WGS) entry which is preliminary data.</text>
</comment>
<sequence>MHYVRLKSLHSNTTYYFEIISGGILDNNNGHYYQLTTGPALQNNGTCQVMSKIFSDTDKTIPIDHAIVYITILSQENSSTGSFLVTPETNGRWWIDLINFRTADHQDFYPYSCDLRNILVEVEAGSKGSDQMITLSTLYDPDQPDSELQSLVPEQNHTIHITAGNNGLINPTDDVTVKHHSDISVNILPDDGYHISEVVVDGLSIGIASTYTFNYIETDHAITATFAKNTYTIYTQSDTGGQIIAPSTVDYSETCRFSIVPYTGYHISDVLIDDVSFGSIESYTLTNITQDHALRAVFEINAYSITTTAGLNGTVSPSSLSTHGSNYTVTILPDEGFYIYRVMLDGENIGQPDIYIFEDITEPHDLFVEFQQYSYVITASTSIGGTISNTGVSTILWGESIGYSIQANDGFILYDVLIDNVSNGPTAAYQFSNVKEEHSIQAVFAAEYHLYPGWNLVSLSLEPEIPLDAKTWAEDINNNGGNVDIVQTWDGKWSTYNVGAPFNFFDIEMGRGYFLRCQRESIWINAGHQWDSGTYHYDEGFNLFGFAVEHPMMASDLANIINVDQSSLIKIQQWTGSGFDTYSINAPFTDYPLNHLNGYFYCSPNLEVLKSINRQ</sequence>
<feature type="domain" description="Bacterial repeat" evidence="1">
    <location>
        <begin position="158"/>
        <end position="229"/>
    </location>
</feature>
<protein>
    <recommendedName>
        <fullName evidence="1">Bacterial repeat domain-containing protein</fullName>
    </recommendedName>
</protein>
<evidence type="ECO:0000313" key="3">
    <source>
        <dbReference type="Proteomes" id="UP000189670"/>
    </source>
</evidence>
<reference evidence="3" key="1">
    <citation type="submission" date="2012-11" db="EMBL/GenBank/DDBJ databases">
        <authorList>
            <person name="Lucero-Rivera Y.E."/>
            <person name="Tovar-Ramirez D."/>
        </authorList>
    </citation>
    <scope>NUCLEOTIDE SEQUENCE [LARGE SCALE GENOMIC DNA]</scope>
    <source>
        <strain evidence="3">Araruama</strain>
    </source>
</reference>
<name>A0A1V1P0M4_9BACT</name>
<accession>A0A1V1P0M4</accession>
<organism evidence="2 3">
    <name type="scientific">Candidatus Magnetoglobus multicellularis str. Araruama</name>
    <dbReference type="NCBI Taxonomy" id="890399"/>
    <lineage>
        <taxon>Bacteria</taxon>
        <taxon>Pseudomonadati</taxon>
        <taxon>Thermodesulfobacteriota</taxon>
        <taxon>Desulfobacteria</taxon>
        <taxon>Desulfobacterales</taxon>
        <taxon>Desulfobacteraceae</taxon>
        <taxon>Candidatus Magnetoglobus</taxon>
    </lineage>
</organism>
<gene>
    <name evidence="2" type="ORF">OMM_04616</name>
</gene>
<proteinExistence type="predicted"/>
<dbReference type="Proteomes" id="UP000189670">
    <property type="component" value="Unassembled WGS sequence"/>
</dbReference>
<evidence type="ECO:0000259" key="1">
    <source>
        <dbReference type="Pfam" id="PF18998"/>
    </source>
</evidence>
<dbReference type="InterPro" id="IPR044060">
    <property type="entry name" value="Bacterial_rp_domain"/>
</dbReference>
<evidence type="ECO:0000313" key="2">
    <source>
        <dbReference type="EMBL" id="ETR68358.1"/>
    </source>
</evidence>
<feature type="domain" description="Bacterial repeat" evidence="1">
    <location>
        <begin position="303"/>
        <end position="337"/>
    </location>
</feature>
<dbReference type="EMBL" id="ATBP01000985">
    <property type="protein sequence ID" value="ETR68358.1"/>
    <property type="molecule type" value="Genomic_DNA"/>
</dbReference>